<organism evidence="9 10">
    <name type="scientific">Fraxinus pennsylvanica</name>
    <dbReference type="NCBI Taxonomy" id="56036"/>
    <lineage>
        <taxon>Eukaryota</taxon>
        <taxon>Viridiplantae</taxon>
        <taxon>Streptophyta</taxon>
        <taxon>Embryophyta</taxon>
        <taxon>Tracheophyta</taxon>
        <taxon>Spermatophyta</taxon>
        <taxon>Magnoliopsida</taxon>
        <taxon>eudicotyledons</taxon>
        <taxon>Gunneridae</taxon>
        <taxon>Pentapetalae</taxon>
        <taxon>asterids</taxon>
        <taxon>lamiids</taxon>
        <taxon>Lamiales</taxon>
        <taxon>Oleaceae</taxon>
        <taxon>Oleeae</taxon>
        <taxon>Fraxinus</taxon>
    </lineage>
</organism>
<name>A0AAD2DNR4_9LAMI</name>
<keyword evidence="10" id="KW-1185">Reference proteome</keyword>
<accession>A0AAD2DNR4</accession>
<reference evidence="9" key="1">
    <citation type="submission" date="2023-05" db="EMBL/GenBank/DDBJ databases">
        <authorList>
            <person name="Huff M."/>
        </authorList>
    </citation>
    <scope>NUCLEOTIDE SEQUENCE</scope>
</reference>
<evidence type="ECO:0000256" key="1">
    <source>
        <dbReference type="ARBA" id="ARBA00000900"/>
    </source>
</evidence>
<sequence>MSLHLRIQLETSPESGNSLHSATAEVSPNFFVSILVLAAMIPSCLSFIFVGRYVLSPPQHLVDTAADRMGNLCPKCRQEISNRRSYRVNIVLWNTIQLIFPEEVEARKVAAARKISLGIMFHDPRLHLETSESGNRLPSAAAEVSPDFVVLILVLTSLIPLLSFSN</sequence>
<dbReference type="GO" id="GO:0006302">
    <property type="term" value="P:double-strand break repair"/>
    <property type="evidence" value="ECO:0007669"/>
    <property type="project" value="TreeGrafter"/>
</dbReference>
<dbReference type="InterPro" id="IPR051657">
    <property type="entry name" value="RNF168/RNF169_E3_ubiq-ligase"/>
</dbReference>
<dbReference type="EMBL" id="OU503038">
    <property type="protein sequence ID" value="CAI9758545.1"/>
    <property type="molecule type" value="Genomic_DNA"/>
</dbReference>
<gene>
    <name evidence="9" type="ORF">FPE_LOCUS5975</name>
</gene>
<proteinExistence type="predicted"/>
<evidence type="ECO:0000256" key="6">
    <source>
        <dbReference type="ARBA" id="ARBA00022786"/>
    </source>
</evidence>
<dbReference type="GO" id="GO:0061630">
    <property type="term" value="F:ubiquitin protein ligase activity"/>
    <property type="evidence" value="ECO:0007669"/>
    <property type="project" value="UniProtKB-EC"/>
</dbReference>
<evidence type="ECO:0000256" key="4">
    <source>
        <dbReference type="ARBA" id="ARBA00022679"/>
    </source>
</evidence>
<keyword evidence="4" id="KW-0808">Transferase</keyword>
<dbReference type="AlphaFoldDB" id="A0AAD2DNR4"/>
<dbReference type="GO" id="GO:0005634">
    <property type="term" value="C:nucleus"/>
    <property type="evidence" value="ECO:0007669"/>
    <property type="project" value="UniProtKB-SubCell"/>
</dbReference>
<feature type="transmembrane region" description="Helical" evidence="8">
    <location>
        <begin position="148"/>
        <end position="165"/>
    </location>
</feature>
<dbReference type="InterPro" id="IPR013083">
    <property type="entry name" value="Znf_RING/FYVE/PHD"/>
</dbReference>
<dbReference type="EC" id="2.3.2.27" evidence="3"/>
<evidence type="ECO:0000256" key="8">
    <source>
        <dbReference type="SAM" id="Phobius"/>
    </source>
</evidence>
<evidence type="ECO:0000256" key="7">
    <source>
        <dbReference type="ARBA" id="ARBA00023242"/>
    </source>
</evidence>
<evidence type="ECO:0000313" key="9">
    <source>
        <dbReference type="EMBL" id="CAI9758545.1"/>
    </source>
</evidence>
<dbReference type="PANTHER" id="PTHR23328:SF0">
    <property type="entry name" value="RING-TYPE DOMAIN-CONTAINING PROTEIN"/>
    <property type="match status" value="1"/>
</dbReference>
<protein>
    <recommendedName>
        <fullName evidence="3">RING-type E3 ubiquitin transferase</fullName>
        <ecNumber evidence="3">2.3.2.27</ecNumber>
    </recommendedName>
</protein>
<keyword evidence="7" id="KW-0539">Nucleus</keyword>
<dbReference type="GO" id="GO:0035861">
    <property type="term" value="C:site of double-strand break"/>
    <property type="evidence" value="ECO:0007669"/>
    <property type="project" value="TreeGrafter"/>
</dbReference>
<dbReference type="PANTHER" id="PTHR23328">
    <property type="entry name" value="RING-TYPE DOMAIN-CONTAINING PROTEIN"/>
    <property type="match status" value="1"/>
</dbReference>
<keyword evidence="8" id="KW-0472">Membrane</keyword>
<keyword evidence="8" id="KW-0812">Transmembrane</keyword>
<evidence type="ECO:0000256" key="3">
    <source>
        <dbReference type="ARBA" id="ARBA00012483"/>
    </source>
</evidence>
<evidence type="ECO:0000256" key="2">
    <source>
        <dbReference type="ARBA" id="ARBA00004123"/>
    </source>
</evidence>
<evidence type="ECO:0000256" key="5">
    <source>
        <dbReference type="ARBA" id="ARBA00022763"/>
    </source>
</evidence>
<comment type="subcellular location">
    <subcellularLocation>
        <location evidence="2">Nucleus</location>
    </subcellularLocation>
</comment>
<comment type="catalytic activity">
    <reaction evidence="1">
        <text>S-ubiquitinyl-[E2 ubiquitin-conjugating enzyme]-L-cysteine + [acceptor protein]-L-lysine = [E2 ubiquitin-conjugating enzyme]-L-cysteine + N(6)-ubiquitinyl-[acceptor protein]-L-lysine.</text>
        <dbReference type="EC" id="2.3.2.27"/>
    </reaction>
</comment>
<dbReference type="Gene3D" id="3.30.40.10">
    <property type="entry name" value="Zinc/RING finger domain, C3HC4 (zinc finger)"/>
    <property type="match status" value="1"/>
</dbReference>
<keyword evidence="6" id="KW-0833">Ubl conjugation pathway</keyword>
<dbReference type="Proteomes" id="UP000834106">
    <property type="component" value="Chromosome 3"/>
</dbReference>
<dbReference type="GO" id="GO:0031491">
    <property type="term" value="F:nucleosome binding"/>
    <property type="evidence" value="ECO:0007669"/>
    <property type="project" value="TreeGrafter"/>
</dbReference>
<evidence type="ECO:0000313" key="10">
    <source>
        <dbReference type="Proteomes" id="UP000834106"/>
    </source>
</evidence>
<keyword evidence="5" id="KW-0227">DNA damage</keyword>
<keyword evidence="8" id="KW-1133">Transmembrane helix</keyword>
<feature type="transmembrane region" description="Helical" evidence="8">
    <location>
        <begin position="30"/>
        <end position="50"/>
    </location>
</feature>